<keyword evidence="3" id="KW-0479">Metal-binding</keyword>
<dbReference type="EMBL" id="CM029039">
    <property type="protein sequence ID" value="KAG2643688.1"/>
    <property type="molecule type" value="Genomic_DNA"/>
</dbReference>
<accession>A0A8T0W945</accession>
<evidence type="ECO:0000313" key="9">
    <source>
        <dbReference type="Proteomes" id="UP000823388"/>
    </source>
</evidence>
<feature type="region of interest" description="Disordered" evidence="6">
    <location>
        <begin position="1"/>
        <end position="47"/>
    </location>
</feature>
<dbReference type="GO" id="GO:0004497">
    <property type="term" value="F:monooxygenase activity"/>
    <property type="evidence" value="ECO:0007669"/>
    <property type="project" value="InterPro"/>
</dbReference>
<keyword evidence="4" id="KW-0560">Oxidoreductase</keyword>
<reference evidence="8" key="1">
    <citation type="submission" date="2020-05" db="EMBL/GenBank/DDBJ databases">
        <title>WGS assembly of Panicum virgatum.</title>
        <authorList>
            <person name="Lovell J.T."/>
            <person name="Jenkins J."/>
            <person name="Shu S."/>
            <person name="Juenger T.E."/>
            <person name="Schmutz J."/>
        </authorList>
    </citation>
    <scope>NUCLEOTIDE SEQUENCE</scope>
    <source>
        <strain evidence="8">AP13</strain>
    </source>
</reference>
<comment type="caution">
    <text evidence="8">The sequence shown here is derived from an EMBL/GenBank/DDBJ whole genome shotgun (WGS) entry which is preliminary data.</text>
</comment>
<keyword evidence="7" id="KW-0472">Membrane</keyword>
<dbReference type="InterPro" id="IPR001128">
    <property type="entry name" value="Cyt_P450"/>
</dbReference>
<evidence type="ECO:0000256" key="6">
    <source>
        <dbReference type="SAM" id="MobiDB-lite"/>
    </source>
</evidence>
<sequence length="539" mass="59993">MQQNRSSHFSIQLPLLPSSNNQSHTREHGAEVRYGSTGVPSGDHRPLAVSLSPRSPRMEPPALWWWSSVFAVVVATVVFLRAASGRRRRPCHSLPGPKPWPIIGNFNLLGALPHPSLDALSKRHGPLMRVQFGSFPVVVASSVDTAKFFLKTHDSVFIDRPKMAAGKHTTYNYSNIAWSPYGAYWRQARRICADELFSARRLDSSECVRREEARALLRDLHAAAGQVVPLKERLSTMSLNMIARMVLGRKAVDKEVVASSGGSVTTWAEFRWMLDELFLLNGVLNIGDWIPWLSWLDLQGYVRRMKKVGKMFNRFMENVVEEHSARRRREGDAFVAKDMVDRLLQLADDPNLEVKLTRDSVKAFTQDLVAGGTESAAVIVEWAISELLKNPEVLTKATEELDGVIGRGRWVTEKDMAQLPYVDGRRHREGDHAPAHGGAATLAALVAGGHIRGRLRHPRRHACARQRVGHQPRPLAVGRARGVPAGAIRGEQDRRQGPGLRAAAVRVRPADVPRLQPRVEGDPGDLGQPAARLHLEPRF</sequence>
<keyword evidence="9" id="KW-1185">Reference proteome</keyword>
<evidence type="ECO:0000313" key="8">
    <source>
        <dbReference type="EMBL" id="KAG2643688.1"/>
    </source>
</evidence>
<feature type="region of interest" description="Disordered" evidence="6">
    <location>
        <begin position="511"/>
        <end position="530"/>
    </location>
</feature>
<dbReference type="PANTHER" id="PTHR47944:SF2">
    <property type="match status" value="1"/>
</dbReference>
<feature type="transmembrane region" description="Helical" evidence="7">
    <location>
        <begin position="63"/>
        <end position="83"/>
    </location>
</feature>
<keyword evidence="7" id="KW-1133">Transmembrane helix</keyword>
<evidence type="ECO:0000256" key="1">
    <source>
        <dbReference type="ARBA" id="ARBA00010617"/>
    </source>
</evidence>
<evidence type="ECO:0000256" key="5">
    <source>
        <dbReference type="ARBA" id="ARBA00023004"/>
    </source>
</evidence>
<evidence type="ECO:0000256" key="2">
    <source>
        <dbReference type="ARBA" id="ARBA00022617"/>
    </source>
</evidence>
<evidence type="ECO:0000256" key="7">
    <source>
        <dbReference type="SAM" id="Phobius"/>
    </source>
</evidence>
<organism evidence="8 9">
    <name type="scientific">Panicum virgatum</name>
    <name type="common">Blackwell switchgrass</name>
    <dbReference type="NCBI Taxonomy" id="38727"/>
    <lineage>
        <taxon>Eukaryota</taxon>
        <taxon>Viridiplantae</taxon>
        <taxon>Streptophyta</taxon>
        <taxon>Embryophyta</taxon>
        <taxon>Tracheophyta</taxon>
        <taxon>Spermatophyta</taxon>
        <taxon>Magnoliopsida</taxon>
        <taxon>Liliopsida</taxon>
        <taxon>Poales</taxon>
        <taxon>Poaceae</taxon>
        <taxon>PACMAD clade</taxon>
        <taxon>Panicoideae</taxon>
        <taxon>Panicodae</taxon>
        <taxon>Paniceae</taxon>
        <taxon>Panicinae</taxon>
        <taxon>Panicum</taxon>
        <taxon>Panicum sect. Hiantes</taxon>
    </lineage>
</organism>
<keyword evidence="5" id="KW-0408">Iron</keyword>
<dbReference type="GO" id="GO:0005506">
    <property type="term" value="F:iron ion binding"/>
    <property type="evidence" value="ECO:0007669"/>
    <property type="project" value="InterPro"/>
</dbReference>
<feature type="compositionally biased region" description="Polar residues" evidence="6">
    <location>
        <begin position="1"/>
        <end position="10"/>
    </location>
</feature>
<dbReference type="PRINTS" id="PR00463">
    <property type="entry name" value="EP450I"/>
</dbReference>
<dbReference type="AlphaFoldDB" id="A0A8T0W945"/>
<dbReference type="CDD" id="cd20618">
    <property type="entry name" value="CYP71_clan"/>
    <property type="match status" value="1"/>
</dbReference>
<dbReference type="GO" id="GO:0016705">
    <property type="term" value="F:oxidoreductase activity, acting on paired donors, with incorporation or reduction of molecular oxygen"/>
    <property type="evidence" value="ECO:0007669"/>
    <property type="project" value="InterPro"/>
</dbReference>
<keyword evidence="2" id="KW-0349">Heme</keyword>
<proteinExistence type="inferred from homology"/>
<name>A0A8T0W945_PANVG</name>
<comment type="similarity">
    <text evidence="1">Belongs to the cytochrome P450 family.</text>
</comment>
<dbReference type="GO" id="GO:0020037">
    <property type="term" value="F:heme binding"/>
    <property type="evidence" value="ECO:0007669"/>
    <property type="project" value="InterPro"/>
</dbReference>
<dbReference type="PANTHER" id="PTHR47944">
    <property type="entry name" value="CYTOCHROME P450 98A9"/>
    <property type="match status" value="1"/>
</dbReference>
<evidence type="ECO:0000256" key="3">
    <source>
        <dbReference type="ARBA" id="ARBA00022723"/>
    </source>
</evidence>
<dbReference type="InterPro" id="IPR036396">
    <property type="entry name" value="Cyt_P450_sf"/>
</dbReference>
<evidence type="ECO:0000256" key="4">
    <source>
        <dbReference type="ARBA" id="ARBA00023002"/>
    </source>
</evidence>
<dbReference type="Proteomes" id="UP000823388">
    <property type="component" value="Chromosome 2K"/>
</dbReference>
<dbReference type="SUPFAM" id="SSF48264">
    <property type="entry name" value="Cytochrome P450"/>
    <property type="match status" value="1"/>
</dbReference>
<keyword evidence="7" id="KW-0812">Transmembrane</keyword>
<dbReference type="Gene3D" id="1.10.630.10">
    <property type="entry name" value="Cytochrome P450"/>
    <property type="match status" value="1"/>
</dbReference>
<dbReference type="Pfam" id="PF00067">
    <property type="entry name" value="p450"/>
    <property type="match status" value="1"/>
</dbReference>
<dbReference type="InterPro" id="IPR002401">
    <property type="entry name" value="Cyt_P450_E_grp-I"/>
</dbReference>
<gene>
    <name evidence="8" type="ORF">PVAP13_2KG347945</name>
</gene>
<protein>
    <submittedName>
        <fullName evidence="8">Uncharacterized protein</fullName>
    </submittedName>
</protein>